<reference evidence="7 8" key="1">
    <citation type="submission" date="2020-10" db="EMBL/GenBank/DDBJ databases">
        <title>The Coptis chinensis genome and diversification of protoberbering-type alkaloids.</title>
        <authorList>
            <person name="Wang B."/>
            <person name="Shu S."/>
            <person name="Song C."/>
            <person name="Liu Y."/>
        </authorList>
    </citation>
    <scope>NUCLEOTIDE SEQUENCE [LARGE SCALE GENOMIC DNA]</scope>
    <source>
        <strain evidence="7">HL-2020</strain>
        <tissue evidence="7">Leaf</tissue>
    </source>
</reference>
<gene>
    <name evidence="7" type="ORF">IFM89_002683</name>
</gene>
<keyword evidence="5" id="KW-0324">Glycolysis</keyword>
<dbReference type="EC" id="4.1.2.13" evidence="4"/>
<comment type="pathway">
    <text evidence="2">Carbohydrate degradation; glycolysis; D-glyceraldehyde 3-phosphate and glycerone phosphate from D-glucose: step 4/4.</text>
</comment>
<evidence type="ECO:0000256" key="3">
    <source>
        <dbReference type="ARBA" id="ARBA00010387"/>
    </source>
</evidence>
<dbReference type="EMBL" id="JADFTS010000002">
    <property type="protein sequence ID" value="KAF9618815.1"/>
    <property type="molecule type" value="Genomic_DNA"/>
</dbReference>
<evidence type="ECO:0000256" key="1">
    <source>
        <dbReference type="ARBA" id="ARBA00000441"/>
    </source>
</evidence>
<dbReference type="GO" id="GO:0004332">
    <property type="term" value="F:fructose-bisphosphate aldolase activity"/>
    <property type="evidence" value="ECO:0007669"/>
    <property type="project" value="UniProtKB-EC"/>
</dbReference>
<dbReference type="AlphaFoldDB" id="A0A835IH20"/>
<dbReference type="InterPro" id="IPR013785">
    <property type="entry name" value="Aldolase_TIM"/>
</dbReference>
<name>A0A835IH20_9MAGN</name>
<dbReference type="Gene3D" id="3.20.20.70">
    <property type="entry name" value="Aldolase class I"/>
    <property type="match status" value="1"/>
</dbReference>
<dbReference type="PANTHER" id="PTHR11627">
    <property type="entry name" value="FRUCTOSE-BISPHOSPHATE ALDOLASE"/>
    <property type="match status" value="1"/>
</dbReference>
<evidence type="ECO:0000313" key="7">
    <source>
        <dbReference type="EMBL" id="KAF9618815.1"/>
    </source>
</evidence>
<dbReference type="OrthoDB" id="36455at2759"/>
<comment type="caution">
    <text evidence="7">The sequence shown here is derived from an EMBL/GenBank/DDBJ whole genome shotgun (WGS) entry which is preliminary data.</text>
</comment>
<keyword evidence="8" id="KW-1185">Reference proteome</keyword>
<keyword evidence="6" id="KW-0456">Lyase</keyword>
<sequence>MYTPWKGILLLDAPLWNNWEASIQRSINENANGLAGMPSSVKKMVWFQSLRAEILVDGSHDIDRCLDVDRSDKQCPDCSCGGVLVGCENEEQATINLNAMNQLKGKKPWSLSFSFGRVLQQSTLKAWSGKVENVEKAPSSQGVRQTQRPPLVPTKVMQLLEMVLQKAFMSRITSTDEVLCFSIAIL</sequence>
<evidence type="ECO:0000256" key="5">
    <source>
        <dbReference type="ARBA" id="ARBA00023152"/>
    </source>
</evidence>
<dbReference type="GO" id="GO:0006096">
    <property type="term" value="P:glycolytic process"/>
    <property type="evidence" value="ECO:0007669"/>
    <property type="project" value="UniProtKB-UniPathway"/>
</dbReference>
<dbReference type="Pfam" id="PF00274">
    <property type="entry name" value="Glycolytic"/>
    <property type="match status" value="1"/>
</dbReference>
<evidence type="ECO:0000256" key="4">
    <source>
        <dbReference type="ARBA" id="ARBA00013068"/>
    </source>
</evidence>
<dbReference type="InterPro" id="IPR000741">
    <property type="entry name" value="FBA_I"/>
</dbReference>
<comment type="similarity">
    <text evidence="3">Belongs to the class I fructose-bisphosphate aldolase family.</text>
</comment>
<accession>A0A835IH20</accession>
<evidence type="ECO:0000256" key="2">
    <source>
        <dbReference type="ARBA" id="ARBA00004714"/>
    </source>
</evidence>
<evidence type="ECO:0000313" key="8">
    <source>
        <dbReference type="Proteomes" id="UP000631114"/>
    </source>
</evidence>
<dbReference type="UniPathway" id="UPA00109">
    <property type="reaction ID" value="UER00183"/>
</dbReference>
<comment type="catalytic activity">
    <reaction evidence="1">
        <text>beta-D-fructose 1,6-bisphosphate = D-glyceraldehyde 3-phosphate + dihydroxyacetone phosphate</text>
        <dbReference type="Rhea" id="RHEA:14729"/>
        <dbReference type="ChEBI" id="CHEBI:32966"/>
        <dbReference type="ChEBI" id="CHEBI:57642"/>
        <dbReference type="ChEBI" id="CHEBI:59776"/>
        <dbReference type="EC" id="4.1.2.13"/>
    </reaction>
</comment>
<protein>
    <recommendedName>
        <fullName evidence="4">fructose-bisphosphate aldolase</fullName>
        <ecNumber evidence="4">4.1.2.13</ecNumber>
    </recommendedName>
</protein>
<dbReference type="SUPFAM" id="SSF51569">
    <property type="entry name" value="Aldolase"/>
    <property type="match status" value="1"/>
</dbReference>
<proteinExistence type="inferred from homology"/>
<evidence type="ECO:0000256" key="6">
    <source>
        <dbReference type="ARBA" id="ARBA00023239"/>
    </source>
</evidence>
<dbReference type="Proteomes" id="UP000631114">
    <property type="component" value="Unassembled WGS sequence"/>
</dbReference>
<organism evidence="7 8">
    <name type="scientific">Coptis chinensis</name>
    <dbReference type="NCBI Taxonomy" id="261450"/>
    <lineage>
        <taxon>Eukaryota</taxon>
        <taxon>Viridiplantae</taxon>
        <taxon>Streptophyta</taxon>
        <taxon>Embryophyta</taxon>
        <taxon>Tracheophyta</taxon>
        <taxon>Spermatophyta</taxon>
        <taxon>Magnoliopsida</taxon>
        <taxon>Ranunculales</taxon>
        <taxon>Ranunculaceae</taxon>
        <taxon>Coptidoideae</taxon>
        <taxon>Coptis</taxon>
    </lineage>
</organism>